<sequence length="233" mass="27108">MKINQDQISSKKVAWQELFRSYQKLQKKHGARNLCPIPGCGDIWRPRVMFVFMNPTARNVSASPLWSGVRAPWLGTKNIWQLFQAIGLLSLELFQETQRLKNNEWTPQFAQQLYQHLTRQKVYITNLSKITQPDARSLPNSFFKQNLSLLMTEIDLIQPQKIVTFGGQVSSITLRRPIKIADEHAQQHQIIIKDKKYNLYPAYYPVGQGRRNLPLAIKDLVKIINIKITQRLQ</sequence>
<feature type="domain" description="Uracil-DNA glycosylase-like" evidence="1">
    <location>
        <begin position="39"/>
        <end position="209"/>
    </location>
</feature>
<dbReference type="AlphaFoldDB" id="A0A2M7VFN0"/>
<proteinExistence type="predicted"/>
<organism evidence="2 3">
    <name type="scientific">Candidatus Komeilibacteria bacterium CG_4_10_14_0_2_um_filter_37_10</name>
    <dbReference type="NCBI Taxonomy" id="1974470"/>
    <lineage>
        <taxon>Bacteria</taxon>
        <taxon>Candidatus Komeiliibacteriota</taxon>
    </lineage>
</organism>
<name>A0A2M7VFN0_9BACT</name>
<evidence type="ECO:0000259" key="1">
    <source>
        <dbReference type="Pfam" id="PF03167"/>
    </source>
</evidence>
<dbReference type="Proteomes" id="UP000230405">
    <property type="component" value="Unassembled WGS sequence"/>
</dbReference>
<dbReference type="SUPFAM" id="SSF52141">
    <property type="entry name" value="Uracil-DNA glycosylase-like"/>
    <property type="match status" value="1"/>
</dbReference>
<dbReference type="InterPro" id="IPR005122">
    <property type="entry name" value="Uracil-DNA_glycosylase-like"/>
</dbReference>
<dbReference type="InterPro" id="IPR036895">
    <property type="entry name" value="Uracil-DNA_glycosylase-like_sf"/>
</dbReference>
<evidence type="ECO:0000313" key="2">
    <source>
        <dbReference type="EMBL" id="PIZ99443.1"/>
    </source>
</evidence>
<dbReference type="EMBL" id="PFPO01000027">
    <property type="protein sequence ID" value="PIZ99443.1"/>
    <property type="molecule type" value="Genomic_DNA"/>
</dbReference>
<dbReference type="Pfam" id="PF03167">
    <property type="entry name" value="UDG"/>
    <property type="match status" value="1"/>
</dbReference>
<accession>A0A2M7VFN0</accession>
<gene>
    <name evidence="2" type="ORF">COX77_01505</name>
</gene>
<reference evidence="3" key="1">
    <citation type="submission" date="2017-09" db="EMBL/GenBank/DDBJ databases">
        <title>Depth-based differentiation of microbial function through sediment-hosted aquifers and enrichment of novel symbionts in the deep terrestrial subsurface.</title>
        <authorList>
            <person name="Probst A.J."/>
            <person name="Ladd B."/>
            <person name="Jarett J.K."/>
            <person name="Geller-Mcgrath D.E."/>
            <person name="Sieber C.M.K."/>
            <person name="Emerson J.B."/>
            <person name="Anantharaman K."/>
            <person name="Thomas B.C."/>
            <person name="Malmstrom R."/>
            <person name="Stieglmeier M."/>
            <person name="Klingl A."/>
            <person name="Woyke T."/>
            <person name="Ryan C.M."/>
            <person name="Banfield J.F."/>
        </authorList>
    </citation>
    <scope>NUCLEOTIDE SEQUENCE [LARGE SCALE GENOMIC DNA]</scope>
</reference>
<evidence type="ECO:0000313" key="3">
    <source>
        <dbReference type="Proteomes" id="UP000230405"/>
    </source>
</evidence>
<comment type="caution">
    <text evidence="2">The sequence shown here is derived from an EMBL/GenBank/DDBJ whole genome shotgun (WGS) entry which is preliminary data.</text>
</comment>
<protein>
    <recommendedName>
        <fullName evidence="1">Uracil-DNA glycosylase-like domain-containing protein</fullName>
    </recommendedName>
</protein>
<dbReference type="Gene3D" id="3.40.470.10">
    <property type="entry name" value="Uracil-DNA glycosylase-like domain"/>
    <property type="match status" value="1"/>
</dbReference>